<dbReference type="EMBL" id="MU006726">
    <property type="protein sequence ID" value="KAF2625325.1"/>
    <property type="molecule type" value="Genomic_DNA"/>
</dbReference>
<organism evidence="1 2">
    <name type="scientific">Macroventuria anomochaeta</name>
    <dbReference type="NCBI Taxonomy" id="301207"/>
    <lineage>
        <taxon>Eukaryota</taxon>
        <taxon>Fungi</taxon>
        <taxon>Dikarya</taxon>
        <taxon>Ascomycota</taxon>
        <taxon>Pezizomycotina</taxon>
        <taxon>Dothideomycetes</taxon>
        <taxon>Pleosporomycetidae</taxon>
        <taxon>Pleosporales</taxon>
        <taxon>Pleosporineae</taxon>
        <taxon>Didymellaceae</taxon>
        <taxon>Macroventuria</taxon>
    </lineage>
</organism>
<gene>
    <name evidence="1" type="ORF">BU25DRAFT_119249</name>
</gene>
<proteinExistence type="predicted"/>
<dbReference type="Proteomes" id="UP000799754">
    <property type="component" value="Unassembled WGS sequence"/>
</dbReference>
<accession>A0ACB6RTK1</accession>
<keyword evidence="2" id="KW-1185">Reference proteome</keyword>
<reference evidence="1" key="1">
    <citation type="journal article" date="2020" name="Stud. Mycol.">
        <title>101 Dothideomycetes genomes: a test case for predicting lifestyles and emergence of pathogens.</title>
        <authorList>
            <person name="Haridas S."/>
            <person name="Albert R."/>
            <person name="Binder M."/>
            <person name="Bloem J."/>
            <person name="Labutti K."/>
            <person name="Salamov A."/>
            <person name="Andreopoulos B."/>
            <person name="Baker S."/>
            <person name="Barry K."/>
            <person name="Bills G."/>
            <person name="Bluhm B."/>
            <person name="Cannon C."/>
            <person name="Castanera R."/>
            <person name="Culley D."/>
            <person name="Daum C."/>
            <person name="Ezra D."/>
            <person name="Gonzalez J."/>
            <person name="Henrissat B."/>
            <person name="Kuo A."/>
            <person name="Liang C."/>
            <person name="Lipzen A."/>
            <person name="Lutzoni F."/>
            <person name="Magnuson J."/>
            <person name="Mondo S."/>
            <person name="Nolan M."/>
            <person name="Ohm R."/>
            <person name="Pangilinan J."/>
            <person name="Park H.-J."/>
            <person name="Ramirez L."/>
            <person name="Alfaro M."/>
            <person name="Sun H."/>
            <person name="Tritt A."/>
            <person name="Yoshinaga Y."/>
            <person name="Zwiers L.-H."/>
            <person name="Turgeon B."/>
            <person name="Goodwin S."/>
            <person name="Spatafora J."/>
            <person name="Crous P."/>
            <person name="Grigoriev I."/>
        </authorList>
    </citation>
    <scope>NUCLEOTIDE SEQUENCE</scope>
    <source>
        <strain evidence="1">CBS 525.71</strain>
    </source>
</reference>
<evidence type="ECO:0000313" key="1">
    <source>
        <dbReference type="EMBL" id="KAF2625325.1"/>
    </source>
</evidence>
<sequence>MDIDTFEFFVHWLYHQRLPNGNNDPELCTLWDSGKHQGADKMGSITHLYIFCDKYDVPVQRANP</sequence>
<evidence type="ECO:0000313" key="2">
    <source>
        <dbReference type="Proteomes" id="UP000799754"/>
    </source>
</evidence>
<name>A0ACB6RTK1_9PLEO</name>
<protein>
    <submittedName>
        <fullName evidence="1">Uncharacterized protein</fullName>
    </submittedName>
</protein>
<comment type="caution">
    <text evidence="1">The sequence shown here is derived from an EMBL/GenBank/DDBJ whole genome shotgun (WGS) entry which is preliminary data.</text>
</comment>